<keyword evidence="7" id="KW-0479">Metal-binding</keyword>
<keyword evidence="10 14" id="KW-0804">Transcription</keyword>
<evidence type="ECO:0000256" key="1">
    <source>
        <dbReference type="ARBA" id="ARBA00004123"/>
    </source>
</evidence>
<dbReference type="InterPro" id="IPR007081">
    <property type="entry name" value="RNA_pol_Rpb1_5"/>
</dbReference>
<dbReference type="SMART" id="SM00663">
    <property type="entry name" value="RPOLA_N"/>
    <property type="match status" value="1"/>
</dbReference>
<dbReference type="Pfam" id="PF00623">
    <property type="entry name" value="RNA_pol_Rpb1_2"/>
    <property type="match status" value="1"/>
</dbReference>
<accession>A0A7R9BUR5</accession>
<dbReference type="AlphaFoldDB" id="A0A7R9BUR5"/>
<evidence type="ECO:0000256" key="6">
    <source>
        <dbReference type="ARBA" id="ARBA00022695"/>
    </source>
</evidence>
<dbReference type="Gene3D" id="6.10.250.2940">
    <property type="match status" value="1"/>
</dbReference>
<dbReference type="InterPro" id="IPR007083">
    <property type="entry name" value="RNA_pol_Rpb1_4"/>
</dbReference>
<dbReference type="InterPro" id="IPR007080">
    <property type="entry name" value="RNA_pol_Rpb1_1"/>
</dbReference>
<evidence type="ECO:0000256" key="9">
    <source>
        <dbReference type="ARBA" id="ARBA00022842"/>
    </source>
</evidence>
<dbReference type="Gene3D" id="2.40.40.20">
    <property type="match status" value="1"/>
</dbReference>
<evidence type="ECO:0000256" key="2">
    <source>
        <dbReference type="ARBA" id="ARBA00006460"/>
    </source>
</evidence>
<evidence type="ECO:0000256" key="10">
    <source>
        <dbReference type="ARBA" id="ARBA00023163"/>
    </source>
</evidence>
<dbReference type="PANTHER" id="PTHR48446:SF1">
    <property type="entry name" value="DNA-DIRECTED RNA POLYMERASE SUBUNIT BETA' N-TERMINAL SECTION"/>
    <property type="match status" value="1"/>
</dbReference>
<dbReference type="Gene3D" id="1.10.274.100">
    <property type="entry name" value="RNA polymerase Rpb1, domain 3"/>
    <property type="match status" value="1"/>
</dbReference>
<keyword evidence="4 14" id="KW-0240">DNA-directed RNA polymerase</keyword>
<evidence type="ECO:0000256" key="8">
    <source>
        <dbReference type="ARBA" id="ARBA00022833"/>
    </source>
</evidence>
<comment type="subcellular location">
    <subcellularLocation>
        <location evidence="1">Nucleus</location>
    </subcellularLocation>
</comment>
<dbReference type="FunFam" id="1.10.274.100:FF:000003">
    <property type="entry name" value="DNA-directed RNA polymerase subunit"/>
    <property type="match status" value="1"/>
</dbReference>
<protein>
    <recommendedName>
        <fullName evidence="14">DNA-directed RNA polymerase subunit</fullName>
        <ecNumber evidence="14">2.7.7.6</ecNumber>
    </recommendedName>
</protein>
<dbReference type="FunFam" id="2.40.40.20:FF:000019">
    <property type="entry name" value="DNA-directed RNA polymerase II subunit RPB1"/>
    <property type="match status" value="1"/>
</dbReference>
<dbReference type="Pfam" id="PF04997">
    <property type="entry name" value="RNA_pol_Rpb1_1"/>
    <property type="match status" value="1"/>
</dbReference>
<comment type="catalytic activity">
    <reaction evidence="12 14">
        <text>RNA(n) + a ribonucleoside 5'-triphosphate = RNA(n+1) + diphosphate</text>
        <dbReference type="Rhea" id="RHEA:21248"/>
        <dbReference type="Rhea" id="RHEA-COMP:14527"/>
        <dbReference type="Rhea" id="RHEA-COMP:17342"/>
        <dbReference type="ChEBI" id="CHEBI:33019"/>
        <dbReference type="ChEBI" id="CHEBI:61557"/>
        <dbReference type="ChEBI" id="CHEBI:140395"/>
        <dbReference type="EC" id="2.7.7.6"/>
    </reaction>
</comment>
<dbReference type="Pfam" id="PF04998">
    <property type="entry name" value="RNA_pol_Rpb1_5"/>
    <property type="match status" value="1"/>
</dbReference>
<dbReference type="GO" id="GO:0046872">
    <property type="term" value="F:metal ion binding"/>
    <property type="evidence" value="ECO:0007669"/>
    <property type="project" value="UniProtKB-KW"/>
</dbReference>
<evidence type="ECO:0000256" key="11">
    <source>
        <dbReference type="ARBA" id="ARBA00023242"/>
    </source>
</evidence>
<dbReference type="EMBL" id="CAJPEX010002268">
    <property type="protein sequence ID" value="CAG0920754.1"/>
    <property type="molecule type" value="Genomic_DNA"/>
</dbReference>
<keyword evidence="6 14" id="KW-0548">Nucleotidyltransferase</keyword>
<dbReference type="Pfam" id="PF05000">
    <property type="entry name" value="RNA_pol_Rpb1_4"/>
    <property type="match status" value="1"/>
</dbReference>
<dbReference type="Gene3D" id="1.10.132.30">
    <property type="match status" value="1"/>
</dbReference>
<dbReference type="SUPFAM" id="SSF64484">
    <property type="entry name" value="beta and beta-prime subunits of DNA dependent RNA-polymerase"/>
    <property type="match status" value="1"/>
</dbReference>
<dbReference type="InterPro" id="IPR000722">
    <property type="entry name" value="RNA_pol_asu"/>
</dbReference>
<evidence type="ECO:0000256" key="13">
    <source>
        <dbReference type="ARBA" id="ARBA00058108"/>
    </source>
</evidence>
<dbReference type="GO" id="GO:0003677">
    <property type="term" value="F:DNA binding"/>
    <property type="evidence" value="ECO:0007669"/>
    <property type="project" value="InterPro"/>
</dbReference>
<name>A0A7R9BUR5_9CRUS</name>
<organism evidence="16">
    <name type="scientific">Notodromas monacha</name>
    <dbReference type="NCBI Taxonomy" id="399045"/>
    <lineage>
        <taxon>Eukaryota</taxon>
        <taxon>Metazoa</taxon>
        <taxon>Ecdysozoa</taxon>
        <taxon>Arthropoda</taxon>
        <taxon>Crustacea</taxon>
        <taxon>Oligostraca</taxon>
        <taxon>Ostracoda</taxon>
        <taxon>Podocopa</taxon>
        <taxon>Podocopida</taxon>
        <taxon>Cypridocopina</taxon>
        <taxon>Cypridoidea</taxon>
        <taxon>Cyprididae</taxon>
        <taxon>Notodromas</taxon>
    </lineage>
</organism>
<dbReference type="InterPro" id="IPR015700">
    <property type="entry name" value="RPC1"/>
</dbReference>
<evidence type="ECO:0000259" key="15">
    <source>
        <dbReference type="SMART" id="SM00663"/>
    </source>
</evidence>
<dbReference type="FunFam" id="1.10.132.30:FF:000001">
    <property type="entry name" value="DNA-directed RNA polymerase subunit"/>
    <property type="match status" value="1"/>
</dbReference>
<dbReference type="FunFam" id="1.10.150.390:FF:000004">
    <property type="entry name" value="DNA-directed RNA polymerase subunit"/>
    <property type="match status" value="1"/>
</dbReference>
<evidence type="ECO:0000256" key="12">
    <source>
        <dbReference type="ARBA" id="ARBA00048552"/>
    </source>
</evidence>
<dbReference type="EC" id="2.7.7.6" evidence="14"/>
<comment type="similarity">
    <text evidence="2 14">Belongs to the RNA polymerase beta' chain family.</text>
</comment>
<keyword evidence="9" id="KW-0460">Magnesium</keyword>
<dbReference type="GO" id="GO:0005654">
    <property type="term" value="C:nucleoplasm"/>
    <property type="evidence" value="ECO:0007669"/>
    <property type="project" value="UniProtKB-ARBA"/>
</dbReference>
<dbReference type="Gene3D" id="3.30.1490.180">
    <property type="entry name" value="RNA polymerase ii"/>
    <property type="match status" value="1"/>
</dbReference>
<gene>
    <name evidence="16" type="ORF">NMOB1V02_LOCUS8260</name>
</gene>
<dbReference type="Gene3D" id="1.10.150.390">
    <property type="match status" value="1"/>
</dbReference>
<dbReference type="GO" id="GO:0000428">
    <property type="term" value="C:DNA-directed RNA polymerase complex"/>
    <property type="evidence" value="ECO:0007669"/>
    <property type="project" value="UniProtKB-KW"/>
</dbReference>
<evidence type="ECO:0000256" key="14">
    <source>
        <dbReference type="RuleBase" id="RU004279"/>
    </source>
</evidence>
<dbReference type="CDD" id="cd02583">
    <property type="entry name" value="RNAP_III_RPC1_N"/>
    <property type="match status" value="1"/>
</dbReference>
<comment type="function">
    <text evidence="13">DNA-dependent RNA polymerase catalyzes the transcription of DNA into RNA using the four ribonucleoside triphosphates as substrates. Largest and catalytic core component of RNA polymerase III which synthesizes small RNAs, such as 5S rRNA and tRNAs. Forms the polymerase active center together with the second largest subunit. A single-stranded DNA template strand of the promoter is positioned within the central active site cleft of Pol III. A bridging helix emanates from RPC1 and crosses the cleft near the catalytic site and is thought to promote translocation of Pol III by acting as a ratchet that moves the RNA-DNA hybrid through the active site by switching from straight to bent conformations at each step of nucleotide addition.</text>
</comment>
<dbReference type="CDD" id="cd02736">
    <property type="entry name" value="RNAP_III_Rpc1_C"/>
    <property type="match status" value="1"/>
</dbReference>
<dbReference type="InterPro" id="IPR042102">
    <property type="entry name" value="RNA_pol_Rpb1_3_sf"/>
</dbReference>
<dbReference type="Gene3D" id="6.20.50.80">
    <property type="match status" value="1"/>
</dbReference>
<keyword evidence="11" id="KW-0539">Nucleus</keyword>
<dbReference type="Proteomes" id="UP000678499">
    <property type="component" value="Unassembled WGS sequence"/>
</dbReference>
<dbReference type="OrthoDB" id="270392at2759"/>
<dbReference type="PANTHER" id="PTHR48446">
    <property type="entry name" value="DNA-DIRECTED RNA POLYMERASE SUBUNIT BETA' N-TERMINAL SECTION"/>
    <property type="match status" value="1"/>
</dbReference>
<dbReference type="Pfam" id="PF04983">
    <property type="entry name" value="RNA_pol_Rpb1_3"/>
    <property type="match status" value="1"/>
</dbReference>
<dbReference type="EMBL" id="OA884305">
    <property type="protein sequence ID" value="CAD7280602.1"/>
    <property type="molecule type" value="Genomic_DNA"/>
</dbReference>
<keyword evidence="5 14" id="KW-0808">Transferase</keyword>
<dbReference type="InterPro" id="IPR007066">
    <property type="entry name" value="RNA_pol_Rpb1_3"/>
</dbReference>
<keyword evidence="17" id="KW-1185">Reference proteome</keyword>
<evidence type="ECO:0000256" key="5">
    <source>
        <dbReference type="ARBA" id="ARBA00022679"/>
    </source>
</evidence>
<evidence type="ECO:0000313" key="17">
    <source>
        <dbReference type="Proteomes" id="UP000678499"/>
    </source>
</evidence>
<evidence type="ECO:0000256" key="7">
    <source>
        <dbReference type="ARBA" id="ARBA00022723"/>
    </source>
</evidence>
<dbReference type="InterPro" id="IPR035698">
    <property type="entry name" value="RNAP_III_Rpc1_C"/>
</dbReference>
<feature type="domain" description="RNA polymerase N-terminal" evidence="15">
    <location>
        <begin position="96"/>
        <end position="430"/>
    </location>
</feature>
<proteinExistence type="inferred from homology"/>
<dbReference type="GO" id="GO:0003899">
    <property type="term" value="F:DNA-directed RNA polymerase activity"/>
    <property type="evidence" value="ECO:0007669"/>
    <property type="project" value="UniProtKB-EC"/>
</dbReference>
<evidence type="ECO:0000313" key="16">
    <source>
        <dbReference type="EMBL" id="CAD7280602.1"/>
    </source>
</evidence>
<comment type="subunit">
    <text evidence="3">Component of the RNA polymerase III (Pol III) complex consisting of 17 subunits.</text>
</comment>
<dbReference type="InterPro" id="IPR038120">
    <property type="entry name" value="Rpb1_funnel_sf"/>
</dbReference>
<dbReference type="GO" id="GO:0006351">
    <property type="term" value="P:DNA-templated transcription"/>
    <property type="evidence" value="ECO:0007669"/>
    <property type="project" value="InterPro"/>
</dbReference>
<dbReference type="InterPro" id="IPR035697">
    <property type="entry name" value="RNAP_III_RPC1_N"/>
</dbReference>
<keyword evidence="8" id="KW-0862">Zinc</keyword>
<reference evidence="16" key="1">
    <citation type="submission" date="2020-11" db="EMBL/GenBank/DDBJ databases">
        <authorList>
            <person name="Tran Van P."/>
        </authorList>
    </citation>
    <scope>NUCLEOTIDE SEQUENCE</scope>
</reference>
<evidence type="ECO:0000256" key="4">
    <source>
        <dbReference type="ARBA" id="ARBA00022478"/>
    </source>
</evidence>
<evidence type="ECO:0000256" key="3">
    <source>
        <dbReference type="ARBA" id="ARBA00011206"/>
    </source>
</evidence>
<sequence>MHPRNAGYLAKKAMRKKVLEKCKKATLCQHCGDDNGPVRKAVNYSYALSFNKELEGFVDSAKLTLLTPLDALELFDRMNEADLPLLFMDPDCGHPRNLLLTRIAVPPVCIRPSVISETRKGSNEDDITMKLMEIIFLNNLIMRHRQTGAKVQNIQEDWDYLQLQCALYINSELSGIPMNMQFRQNKINDFHVSSACRDVEDGEVSPSPTNPSKRGRSFVQRLKGKQGRFRGYLSGKRVDFSGRTVISPDPNLRIDQVGVPKLVAMVMTYPMRATKENLPFLRRLVLNGADVHPGANFVEDPLTGNRRFLRYGNRQKIAMDLKPGDIVERHLMDDDKVLFNRQPSLHKLSIMCHRAKVLENRTFRFNECVCGPYNADFDGDEMNLHLPQTEEAKAEAYHLMGVKNNLVTPRNGELVIGATQDFITGCHLLTLKDTFFTRAQACQIISQILCGEDQSLKLDFPAPVIWKPRTLWTGKQIFSLILKPNKRCGINANLRTKGKSYSRNEELCVNDSYIVLHNSELLAGTLDKSVIGAGSKSNIFYVLLKDFGCQVAADAMWRMTRIASFYLMNRGFSIGIGDVTPSGGLLKAKMRLLDDGYAKCEEFICQLKEGRLPCQPGMTEEESLEAAMLKELSTIRDHAGKVCLQELPKSNAPLTMAVCGSKGSFINISQMIACVGQQAINGKRVPDGFEFRSLPQFKRNSKTPDAKGFVSNSFFSGLTPTEFFFHTMGGREGLVDTAVKTAETGYMQRRLMKALEDICCHYDDTVRNSFGEVVQFCYGGDGLDPACMEGKEKPVDFERQWHHVRCSKRCEDQSPLDGASIREGLNFILDDSGFIGLDESFKTELRAFVESKADAVDRQRAPFRELPGKVAAEVARITLDQLLDFAETCRDKYLRAKVEPGTAVGALAAQSIGEPGTQMTLKTFHFAGVAAMNVTLGVPRIKEIINASKNISTPIISAPLTVDDDPEYARCVKGRIEKTLLGEISDYLEEIYEPDGCYVSIKLNLDRIRLLKLEVNMDTVFRSILESKLKVKAEHLFVASDAKLIVYPPVSAAMSLHLTMKTLMEELPRVVGLPTVSRAVIHRNEDGKKETYKLFVEGDNLREVMATYGVKGTAATSNNTMQVAQCLGIEAARRTIVHEIQYTMESHGMSIDSRHVQLLADLMTCRGEVLGITRQGLSRMKESVLMLASFEKTAEHLFDAAYFGQKDSVLGVSESIIMGNPMSVGTGISLDFSLTQYFYLCTMEKPPILQKKKLLFEDPRFHDER</sequence>
<dbReference type="InterPro" id="IPR006592">
    <property type="entry name" value="RNA_pol_N"/>
</dbReference>